<comment type="caution">
    <text evidence="1">The sequence shown here is derived from an EMBL/GenBank/DDBJ whole genome shotgun (WGS) entry which is preliminary data.</text>
</comment>
<dbReference type="AlphaFoldDB" id="A0A5J4YIT6"/>
<dbReference type="OMA" id="WHETRIV"/>
<dbReference type="EMBL" id="VRMN01000014">
    <property type="protein sequence ID" value="KAA8491299.1"/>
    <property type="molecule type" value="Genomic_DNA"/>
</dbReference>
<dbReference type="InterPro" id="IPR013783">
    <property type="entry name" value="Ig-like_fold"/>
</dbReference>
<sequence>MAQGSSVPLKEADSGEGWIEIFHYAPLWHETRIVYSLNGGEWLDPSQAEALELAAARLPQGDSLANHRVFVCRAHEIKFVLCDGNREAWDNNHGSHYCISHSGAYVVGDGRNERIRDADVAACDKASADAAMQDLFIELEYESSPLWLTCRMIYRKDAERDWTPVPGVALRRYGVEANHWFIRVQARKLEFAFLDQLDNWDSNQNSNYRVGRAGKYRVTPGSIQYLGVSDFDSQLKQ</sequence>
<protein>
    <submittedName>
        <fullName evidence="1">Uncharacterized protein</fullName>
    </submittedName>
</protein>
<organism evidence="1 2">
    <name type="scientific">Porphyridium purpureum</name>
    <name type="common">Red alga</name>
    <name type="synonym">Porphyridium cruentum</name>
    <dbReference type="NCBI Taxonomy" id="35688"/>
    <lineage>
        <taxon>Eukaryota</taxon>
        <taxon>Rhodophyta</taxon>
        <taxon>Bangiophyceae</taxon>
        <taxon>Porphyridiales</taxon>
        <taxon>Porphyridiaceae</taxon>
        <taxon>Porphyridium</taxon>
    </lineage>
</organism>
<accession>A0A5J4YIT6</accession>
<dbReference type="Proteomes" id="UP000324585">
    <property type="component" value="Unassembled WGS sequence"/>
</dbReference>
<keyword evidence="2" id="KW-1185">Reference proteome</keyword>
<dbReference type="GO" id="GO:2001070">
    <property type="term" value="F:starch binding"/>
    <property type="evidence" value="ECO:0007669"/>
    <property type="project" value="InterPro"/>
</dbReference>
<evidence type="ECO:0000313" key="2">
    <source>
        <dbReference type="Proteomes" id="UP000324585"/>
    </source>
</evidence>
<reference evidence="2" key="1">
    <citation type="journal article" date="2019" name="Nat. Commun.">
        <title>Expansion of phycobilisome linker gene families in mesophilic red algae.</title>
        <authorList>
            <person name="Lee J."/>
            <person name="Kim D."/>
            <person name="Bhattacharya D."/>
            <person name="Yoon H.S."/>
        </authorList>
    </citation>
    <scope>NUCLEOTIDE SEQUENCE [LARGE SCALE GENOMIC DNA]</scope>
    <source>
        <strain evidence="2">CCMP 1328</strain>
    </source>
</reference>
<name>A0A5J4YIT6_PORPP</name>
<proteinExistence type="predicted"/>
<gene>
    <name evidence="1" type="ORF">FVE85_7720</name>
</gene>
<dbReference type="Gene3D" id="2.60.40.10">
    <property type="entry name" value="Immunoglobulins"/>
    <property type="match status" value="2"/>
</dbReference>
<evidence type="ECO:0000313" key="1">
    <source>
        <dbReference type="EMBL" id="KAA8491299.1"/>
    </source>
</evidence>